<protein>
    <submittedName>
        <fullName evidence="6">Iron-sulfur cluster-binding protein</fullName>
    </submittedName>
</protein>
<evidence type="ECO:0000259" key="5">
    <source>
        <dbReference type="PROSITE" id="PS51379"/>
    </source>
</evidence>
<dbReference type="EMBL" id="CADCWM010000769">
    <property type="protein sequence ID" value="CAA9579798.1"/>
    <property type="molecule type" value="Genomic_DNA"/>
</dbReference>
<feature type="domain" description="4Fe-4S ferredoxin-type" evidence="5">
    <location>
        <begin position="539"/>
        <end position="566"/>
    </location>
</feature>
<feature type="domain" description="4Fe-4S ferredoxin-type" evidence="5">
    <location>
        <begin position="298"/>
        <end position="327"/>
    </location>
</feature>
<dbReference type="AlphaFoldDB" id="A0A6J4VK99"/>
<name>A0A6J4VK99_9BACT</name>
<evidence type="ECO:0000256" key="2">
    <source>
        <dbReference type="ARBA" id="ARBA00022723"/>
    </source>
</evidence>
<proteinExistence type="predicted"/>
<feature type="non-terminal residue" evidence="6">
    <location>
        <position position="566"/>
    </location>
</feature>
<evidence type="ECO:0000256" key="3">
    <source>
        <dbReference type="ARBA" id="ARBA00023004"/>
    </source>
</evidence>
<evidence type="ECO:0000256" key="4">
    <source>
        <dbReference type="ARBA" id="ARBA00023014"/>
    </source>
</evidence>
<reference evidence="6" key="1">
    <citation type="submission" date="2020-02" db="EMBL/GenBank/DDBJ databases">
        <authorList>
            <person name="Meier V. D."/>
        </authorList>
    </citation>
    <scope>NUCLEOTIDE SEQUENCE</scope>
    <source>
        <strain evidence="6">AVDCRST_MAG88</strain>
    </source>
</reference>
<organism evidence="6">
    <name type="scientific">uncultured Thermomicrobiales bacterium</name>
    <dbReference type="NCBI Taxonomy" id="1645740"/>
    <lineage>
        <taxon>Bacteria</taxon>
        <taxon>Pseudomonadati</taxon>
        <taxon>Thermomicrobiota</taxon>
        <taxon>Thermomicrobia</taxon>
        <taxon>Thermomicrobiales</taxon>
        <taxon>environmental samples</taxon>
    </lineage>
</organism>
<evidence type="ECO:0000313" key="6">
    <source>
        <dbReference type="EMBL" id="CAA9579798.1"/>
    </source>
</evidence>
<dbReference type="PROSITE" id="PS51379">
    <property type="entry name" value="4FE4S_FER_2"/>
    <property type="match status" value="3"/>
</dbReference>
<dbReference type="PANTHER" id="PTHR43687">
    <property type="entry name" value="ADENYLYLSULFATE REDUCTASE, BETA SUBUNIT"/>
    <property type="match status" value="1"/>
</dbReference>
<dbReference type="GO" id="GO:0051539">
    <property type="term" value="F:4 iron, 4 sulfur cluster binding"/>
    <property type="evidence" value="ECO:0007669"/>
    <property type="project" value="UniProtKB-KW"/>
</dbReference>
<accession>A0A6J4VK99</accession>
<dbReference type="PROSITE" id="PS00198">
    <property type="entry name" value="4FE4S_FER_1"/>
    <property type="match status" value="3"/>
</dbReference>
<dbReference type="Pfam" id="PF12838">
    <property type="entry name" value="Fer4_7"/>
    <property type="match status" value="1"/>
</dbReference>
<dbReference type="Pfam" id="PF13187">
    <property type="entry name" value="Fer4_9"/>
    <property type="match status" value="1"/>
</dbReference>
<keyword evidence="1" id="KW-0004">4Fe-4S</keyword>
<evidence type="ECO:0000256" key="1">
    <source>
        <dbReference type="ARBA" id="ARBA00022485"/>
    </source>
</evidence>
<dbReference type="InterPro" id="IPR017900">
    <property type="entry name" value="4Fe4S_Fe_S_CS"/>
</dbReference>
<feature type="domain" description="4Fe-4S ferredoxin-type" evidence="5">
    <location>
        <begin position="508"/>
        <end position="537"/>
    </location>
</feature>
<dbReference type="Gene3D" id="3.30.70.20">
    <property type="match status" value="2"/>
</dbReference>
<dbReference type="GO" id="GO:0046872">
    <property type="term" value="F:metal ion binding"/>
    <property type="evidence" value="ECO:0007669"/>
    <property type="project" value="UniProtKB-KW"/>
</dbReference>
<sequence>MELNGKTVLVCACEGTMALDHERLGCAKSESATQLCRAEMGRFTRALEAGRPIVLGCTQEAPVFEEARLDAGSPVPVTYVNIRERAGWSDEGRAAGPKMAALLAEAALDLPTIQTVPLKSEGVALIYGRDERAIEVAQQLKDRLDITVLLTRPGEILPPRQTEFPVLKGTIRSARGHLGAFEVEVDDYAAPLPSSRGSLVFDLARNGAKSTCDIVIDLSGGAPLFPGHGRDGYLRADLNSVPAVAALVLKAGDLVGEFDKPRFVDYRAELCAHSRSKRTGCVRCLEVCPTGAITPAGDHVAIDPYVCMGCGSCSAVCPTGAATYALPKPAPLVDRLRTLLLAYQDAGGAMPVILVHDGEHGAPFVELLGRHGAGLPARVLPFTVTEVTQIGLDFLGAAFAYGAAEVRFLVTGRRRDDLAPLARVIDYADAILAGLGFGPGRIGVIDTDDPDVLGEALRQIEARDGGATRRFAAIGDKRGLTRLALSELHAGAPAPVDLLALPAGAPFGRIEVKTDGCTLCLSCVAACPTAAIQDNPDKPALLFLEDACVQCGICANTCPESVISLE</sequence>
<gene>
    <name evidence="6" type="ORF">AVDCRST_MAG88-3187</name>
</gene>
<keyword evidence="2" id="KW-0479">Metal-binding</keyword>
<dbReference type="PANTHER" id="PTHR43687:SF4">
    <property type="entry name" value="BLR5484 PROTEIN"/>
    <property type="match status" value="1"/>
</dbReference>
<dbReference type="InterPro" id="IPR017896">
    <property type="entry name" value="4Fe4S_Fe-S-bd"/>
</dbReference>
<dbReference type="SUPFAM" id="SSF54862">
    <property type="entry name" value="4Fe-4S ferredoxins"/>
    <property type="match status" value="1"/>
</dbReference>
<keyword evidence="3" id="KW-0408">Iron</keyword>
<dbReference type="InterPro" id="IPR050572">
    <property type="entry name" value="Fe-S_Ferredoxin"/>
</dbReference>
<keyword evidence="4" id="KW-0411">Iron-sulfur</keyword>